<evidence type="ECO:0000313" key="3">
    <source>
        <dbReference type="EMBL" id="RLN68432.1"/>
    </source>
</evidence>
<evidence type="ECO:0000313" key="2">
    <source>
        <dbReference type="EMBL" id="RLN47037.1"/>
    </source>
</evidence>
<accession>A0A3F2S1D5</accession>
<feature type="compositionally biased region" description="Acidic residues" evidence="1">
    <location>
        <begin position="8"/>
        <end position="20"/>
    </location>
</feature>
<dbReference type="EMBL" id="MBDO02000013">
    <property type="protein sequence ID" value="RLN68432.1"/>
    <property type="molecule type" value="Genomic_DNA"/>
</dbReference>
<name>A0A3F2S1D5_9STRA</name>
<comment type="caution">
    <text evidence="3">The sequence shown here is derived from an EMBL/GenBank/DDBJ whole genome shotgun (WGS) entry which is preliminary data.</text>
</comment>
<sequence length="170" mass="19370">MFIPAFFGDEDDDDDEDEDEDIDKVRVERMVSFLRQMLDVPLREIAHLRQDGRQSVELTIQCSDVADLSAMRALALEAVSNWKDGAPRSIDERDVSEELALDIDDMLEPIRTLESALEDLTLRTAKNIADPQTAICTDEVLRALSQLAQVETQTLTLYWKTRQLLNKSIM</sequence>
<dbReference type="EMBL" id="MBAD02002512">
    <property type="protein sequence ID" value="RLN47037.1"/>
    <property type="molecule type" value="Genomic_DNA"/>
</dbReference>
<evidence type="ECO:0000256" key="1">
    <source>
        <dbReference type="SAM" id="MobiDB-lite"/>
    </source>
</evidence>
<protein>
    <submittedName>
        <fullName evidence="3">Uncharacterized protein</fullName>
    </submittedName>
</protein>
<dbReference type="Proteomes" id="UP000284657">
    <property type="component" value="Unassembled WGS sequence"/>
</dbReference>
<proteinExistence type="predicted"/>
<dbReference type="OrthoDB" id="124272at2759"/>
<dbReference type="AlphaFoldDB" id="A0A3F2S1D5"/>
<evidence type="ECO:0000313" key="5">
    <source>
        <dbReference type="Proteomes" id="UP000284657"/>
    </source>
</evidence>
<evidence type="ECO:0000313" key="4">
    <source>
        <dbReference type="Proteomes" id="UP000277300"/>
    </source>
</evidence>
<feature type="region of interest" description="Disordered" evidence="1">
    <location>
        <begin position="1"/>
        <end position="20"/>
    </location>
</feature>
<gene>
    <name evidence="2" type="ORF">BBJ29_004459</name>
    <name evidence="3" type="ORF">BBP00_00001051</name>
</gene>
<reference evidence="4 5" key="1">
    <citation type="submission" date="2018-07" db="EMBL/GenBank/DDBJ databases">
        <title>Genome sequencing of oomycete isolates from Chile give support for New Zealand origin for Phytophthora kernoviae and make available the first Nothophytophthora sp. genome.</title>
        <authorList>
            <person name="Studholme D.J."/>
            <person name="Sanfuentes E."/>
            <person name="Panda P."/>
            <person name="Hill R."/>
            <person name="Sambles C."/>
            <person name="Grant M."/>
            <person name="Williams N.M."/>
            <person name="Mcdougal R.L."/>
        </authorList>
    </citation>
    <scope>NUCLEOTIDE SEQUENCE [LARGE SCALE GENOMIC DNA]</scope>
    <source>
        <strain evidence="3">Chile6</strain>
        <strain evidence="2">Chile7</strain>
    </source>
</reference>
<dbReference type="Proteomes" id="UP000277300">
    <property type="component" value="Unassembled WGS sequence"/>
</dbReference>
<organism evidence="3 4">
    <name type="scientific">Phytophthora kernoviae</name>
    <dbReference type="NCBI Taxonomy" id="325452"/>
    <lineage>
        <taxon>Eukaryota</taxon>
        <taxon>Sar</taxon>
        <taxon>Stramenopiles</taxon>
        <taxon>Oomycota</taxon>
        <taxon>Peronosporomycetes</taxon>
        <taxon>Peronosporales</taxon>
        <taxon>Peronosporaceae</taxon>
        <taxon>Phytophthora</taxon>
    </lineage>
</organism>